<keyword evidence="2" id="KW-1185">Reference proteome</keyword>
<proteinExistence type="predicted"/>
<sequence length="114" mass="12264">MENFQCSPPSRRTPMYHEKIEGAAWGHQQKRVCQLAWSLSPTGKPRTCSSDGNAGWISSKISSTLVFTGFSRYILGFVGVNGVELFGVVGAGVNEDVVDAAGRVLEETNAIVDS</sequence>
<reference evidence="1 2" key="1">
    <citation type="journal article" date="2023" name="Plants (Basel)">
        <title>Bridging the Gap: Combining Genomics and Transcriptomics Approaches to Understand Stylosanthes scabra, an Orphan Legume from the Brazilian Caatinga.</title>
        <authorList>
            <person name="Ferreira-Neto J.R.C."/>
            <person name="da Silva M.D."/>
            <person name="Binneck E."/>
            <person name="de Melo N.F."/>
            <person name="da Silva R.H."/>
            <person name="de Melo A.L.T.M."/>
            <person name="Pandolfi V."/>
            <person name="Bustamante F.O."/>
            <person name="Brasileiro-Vidal A.C."/>
            <person name="Benko-Iseppon A.M."/>
        </authorList>
    </citation>
    <scope>NUCLEOTIDE SEQUENCE [LARGE SCALE GENOMIC DNA]</scope>
    <source>
        <tissue evidence="1">Leaves</tissue>
    </source>
</reference>
<comment type="caution">
    <text evidence="1">The sequence shown here is derived from an EMBL/GenBank/DDBJ whole genome shotgun (WGS) entry which is preliminary data.</text>
</comment>
<dbReference type="Proteomes" id="UP001341840">
    <property type="component" value="Unassembled WGS sequence"/>
</dbReference>
<accession>A0ABU6X630</accession>
<protein>
    <submittedName>
        <fullName evidence="1">Uncharacterized protein</fullName>
    </submittedName>
</protein>
<organism evidence="1 2">
    <name type="scientific">Stylosanthes scabra</name>
    <dbReference type="NCBI Taxonomy" id="79078"/>
    <lineage>
        <taxon>Eukaryota</taxon>
        <taxon>Viridiplantae</taxon>
        <taxon>Streptophyta</taxon>
        <taxon>Embryophyta</taxon>
        <taxon>Tracheophyta</taxon>
        <taxon>Spermatophyta</taxon>
        <taxon>Magnoliopsida</taxon>
        <taxon>eudicotyledons</taxon>
        <taxon>Gunneridae</taxon>
        <taxon>Pentapetalae</taxon>
        <taxon>rosids</taxon>
        <taxon>fabids</taxon>
        <taxon>Fabales</taxon>
        <taxon>Fabaceae</taxon>
        <taxon>Papilionoideae</taxon>
        <taxon>50 kb inversion clade</taxon>
        <taxon>dalbergioids sensu lato</taxon>
        <taxon>Dalbergieae</taxon>
        <taxon>Pterocarpus clade</taxon>
        <taxon>Stylosanthes</taxon>
    </lineage>
</organism>
<evidence type="ECO:0000313" key="1">
    <source>
        <dbReference type="EMBL" id="MED6193092.1"/>
    </source>
</evidence>
<dbReference type="EMBL" id="JASCZI010211492">
    <property type="protein sequence ID" value="MED6193092.1"/>
    <property type="molecule type" value="Genomic_DNA"/>
</dbReference>
<gene>
    <name evidence="1" type="ORF">PIB30_015745</name>
</gene>
<name>A0ABU6X630_9FABA</name>
<evidence type="ECO:0000313" key="2">
    <source>
        <dbReference type="Proteomes" id="UP001341840"/>
    </source>
</evidence>